<protein>
    <submittedName>
        <fullName evidence="3">Uncharacterized protein</fullName>
    </submittedName>
</protein>
<feature type="compositionally biased region" description="Acidic residues" evidence="1">
    <location>
        <begin position="386"/>
        <end position="443"/>
    </location>
</feature>
<keyword evidence="2" id="KW-0812">Transmembrane</keyword>
<proteinExistence type="predicted"/>
<reference evidence="3 4" key="1">
    <citation type="submission" date="2019-05" db="EMBL/GenBank/DDBJ databases">
        <title>Nesterenkonia sp. GY074 isolated from the Southern Atlantic Ocean.</title>
        <authorList>
            <person name="Zhang G."/>
        </authorList>
    </citation>
    <scope>NUCLEOTIDE SEQUENCE [LARGE SCALE GENOMIC DNA]</scope>
    <source>
        <strain evidence="3 4">GY074</strain>
    </source>
</reference>
<comment type="caution">
    <text evidence="3">The sequence shown here is derived from an EMBL/GenBank/DDBJ whole genome shotgun (WGS) entry which is preliminary data.</text>
</comment>
<feature type="compositionally biased region" description="Acidic residues" evidence="1">
    <location>
        <begin position="283"/>
        <end position="296"/>
    </location>
</feature>
<keyword evidence="2" id="KW-1133">Transmembrane helix</keyword>
<dbReference type="OrthoDB" id="3265533at2"/>
<feature type="transmembrane region" description="Helical" evidence="2">
    <location>
        <begin position="12"/>
        <end position="33"/>
    </location>
</feature>
<evidence type="ECO:0000256" key="1">
    <source>
        <dbReference type="SAM" id="MobiDB-lite"/>
    </source>
</evidence>
<feature type="transmembrane region" description="Helical" evidence="2">
    <location>
        <begin position="191"/>
        <end position="212"/>
    </location>
</feature>
<dbReference type="RefSeq" id="WP_138253603.1">
    <property type="nucleotide sequence ID" value="NZ_VAVZ01000030.1"/>
</dbReference>
<gene>
    <name evidence="3" type="ORF">FEF26_11105</name>
</gene>
<feature type="region of interest" description="Disordered" evidence="1">
    <location>
        <begin position="227"/>
        <end position="359"/>
    </location>
</feature>
<feature type="region of interest" description="Disordered" evidence="1">
    <location>
        <begin position="380"/>
        <end position="449"/>
    </location>
</feature>
<dbReference type="Proteomes" id="UP000310458">
    <property type="component" value="Unassembled WGS sequence"/>
</dbReference>
<evidence type="ECO:0000313" key="4">
    <source>
        <dbReference type="Proteomes" id="UP000310458"/>
    </source>
</evidence>
<name>A0A5R9B953_9MICC</name>
<dbReference type="EMBL" id="VAVZ01000030">
    <property type="protein sequence ID" value="TLP94993.1"/>
    <property type="molecule type" value="Genomic_DNA"/>
</dbReference>
<accession>A0A5R9B953</accession>
<sequence length="750" mass="80678">MPRSATSKDDTSVRFVYAIIAFVAGLALLGLGIHQLTAETEETHVIETEGSEDAPFTVITNDVIDAEAGREEFTIEAEGEYLIAVGRTYDIEAWLDDAAHNRITGIEDSEDPGQSSRITAEYIDGETDVPDPTDSDLWVSVETAEGEMPYRWDTPDEEGDWALLIYREDDQAAPAAITATETVTYSHTGGVALLISGSLVILLALGLFYWAVGAPRRKKEAAAAAAASSAPATDVKGAEVAEPSESATPADDDATQEFVPAWTTPLVETGQQETVEDTPIHAEDDDAETPQDDDTSEVPAHAVTESSAQDHDDHDQDDDHDDEDIDPMDAPDTSTPATQENSEKLSGWAQGLRDRLGGGKSPFAVVLAVLVALASGMGLAGPAHADEDEDGTDADSEQTDEDTPEQDEALEEDEDSDVELDDPADVDAEDLQDEEGTQEEPGVEGEVPSEGYSVLLGSQLENIMEDIAQAVEAGDEERDTELLEDRVAGDALGYRELAYRNYDLAETSMPAPIGTEVLSAAVTGDAEFPRQAVVIVEHPDTEVPQVLIIEQASARENYKLVHTAMMAPGTEFPAFSAEQGGVSTISPGDAEDSGTPASALQGVSRWFVDEDHDFGDQMAESVYIDALHEYHDELTEAADDTEIEFDNPEVDLENASALELPDGTVVVAGSFDMTMEMSPIGDGDTIFLEHDLVVEIVGTDWTTFPTRITSREFVVLHIPPEDSEEEAVLVGVDNLISDASINTPEWFDDY</sequence>
<keyword evidence="4" id="KW-1185">Reference proteome</keyword>
<evidence type="ECO:0000313" key="3">
    <source>
        <dbReference type="EMBL" id="TLP94993.1"/>
    </source>
</evidence>
<organism evidence="3 4">
    <name type="scientific">Nesterenkonia salmonea</name>
    <dbReference type="NCBI Taxonomy" id="1804987"/>
    <lineage>
        <taxon>Bacteria</taxon>
        <taxon>Bacillati</taxon>
        <taxon>Actinomycetota</taxon>
        <taxon>Actinomycetes</taxon>
        <taxon>Micrococcales</taxon>
        <taxon>Micrococcaceae</taxon>
        <taxon>Nesterenkonia</taxon>
    </lineage>
</organism>
<feature type="compositionally biased region" description="Acidic residues" evidence="1">
    <location>
        <begin position="315"/>
        <end position="329"/>
    </location>
</feature>
<dbReference type="AlphaFoldDB" id="A0A5R9B953"/>
<keyword evidence="2" id="KW-0472">Membrane</keyword>
<evidence type="ECO:0000256" key="2">
    <source>
        <dbReference type="SAM" id="Phobius"/>
    </source>
</evidence>